<name>A0A382DFB1_9ZZZZ</name>
<proteinExistence type="predicted"/>
<evidence type="ECO:0000313" key="2">
    <source>
        <dbReference type="EMBL" id="SVB36317.1"/>
    </source>
</evidence>
<dbReference type="InterPro" id="IPR029065">
    <property type="entry name" value="Enolase_C-like"/>
</dbReference>
<dbReference type="AlphaFoldDB" id="A0A382DFB1"/>
<reference evidence="2" key="1">
    <citation type="submission" date="2018-05" db="EMBL/GenBank/DDBJ databases">
        <authorList>
            <person name="Lanie J.A."/>
            <person name="Ng W.-L."/>
            <person name="Kazmierczak K.M."/>
            <person name="Andrzejewski T.M."/>
            <person name="Davidsen T.M."/>
            <person name="Wayne K.J."/>
            <person name="Tettelin H."/>
            <person name="Glass J.I."/>
            <person name="Rusch D."/>
            <person name="Podicherti R."/>
            <person name="Tsui H.-C.T."/>
            <person name="Winkler M.E."/>
        </authorList>
    </citation>
    <scope>NUCLEOTIDE SEQUENCE</scope>
</reference>
<dbReference type="InterPro" id="IPR036849">
    <property type="entry name" value="Enolase-like_C_sf"/>
</dbReference>
<dbReference type="InterPro" id="IPR034593">
    <property type="entry name" value="DgoD-like"/>
</dbReference>
<dbReference type="SUPFAM" id="SSF54826">
    <property type="entry name" value="Enolase N-terminal domain-like"/>
    <property type="match status" value="1"/>
</dbReference>
<dbReference type="EMBL" id="UINC01038797">
    <property type="protein sequence ID" value="SVB36317.1"/>
    <property type="molecule type" value="Genomic_DNA"/>
</dbReference>
<dbReference type="Gene3D" id="3.20.20.120">
    <property type="entry name" value="Enolase-like C-terminal domain"/>
    <property type="match status" value="1"/>
</dbReference>
<feature type="domain" description="Enolase C-terminal" evidence="1">
    <location>
        <begin position="121"/>
        <end position="320"/>
    </location>
</feature>
<protein>
    <recommendedName>
        <fullName evidence="1">Enolase C-terminal domain-containing protein</fullName>
    </recommendedName>
</protein>
<dbReference type="Gene3D" id="3.30.390.10">
    <property type="entry name" value="Enolase-like, N-terminal domain"/>
    <property type="match status" value="1"/>
</dbReference>
<dbReference type="InterPro" id="IPR029017">
    <property type="entry name" value="Enolase-like_N"/>
</dbReference>
<accession>A0A382DFB1</accession>
<gene>
    <name evidence="2" type="ORF">METZ01_LOCUS189171</name>
</gene>
<dbReference type="SUPFAM" id="SSF51604">
    <property type="entry name" value="Enolase C-terminal domain-like"/>
    <property type="match status" value="1"/>
</dbReference>
<evidence type="ECO:0000259" key="1">
    <source>
        <dbReference type="Pfam" id="PF13378"/>
    </source>
</evidence>
<sequence>MKITHAEVIALNIPFYAKHVTRAMNRANTHTERVWVYRLETDNGLVSWTDGHGHENVDDLIGKNPYAIMRDDSIGFGPQVAVLDLIGQDSGVPIHALLGLKLRDKCPISWWDIDMPAGDWVKEAEESVKRGYTCFKMKARPWRDIIYQTNKVSGVVPGDYKFDIDFNGFLLTAAKAEMFLQQLDENQNVGMYESPYYLRYDLEGAKILRTRVRKPIVEHFQESVLHAHASDGFVVGGGVTATMRQAVLAAEFNKPFWLQLVGAGPTTAFAAHLGSVLSHAQLPYITCHELWEHDLLKKRINVENGYMQVSDKPGLGVEVDVGAVEKYRVDKDEPTPAQRYRSKKRILRVISPGVGKKKRVWEFTDETIYQPEFYKGNLPGFESGVDLEVIEEDKSSAFKKAHTKLQESEATVAREPKGI</sequence>
<dbReference type="PANTHER" id="PTHR48080">
    <property type="entry name" value="D-GALACTONATE DEHYDRATASE-RELATED"/>
    <property type="match status" value="1"/>
</dbReference>
<organism evidence="2">
    <name type="scientific">marine metagenome</name>
    <dbReference type="NCBI Taxonomy" id="408172"/>
    <lineage>
        <taxon>unclassified sequences</taxon>
        <taxon>metagenomes</taxon>
        <taxon>ecological metagenomes</taxon>
    </lineage>
</organism>
<dbReference type="Pfam" id="PF13378">
    <property type="entry name" value="MR_MLE_C"/>
    <property type="match status" value="1"/>
</dbReference>